<organism evidence="1 2">
    <name type="scientific">Pristionchus pacificus</name>
    <name type="common">Parasitic nematode worm</name>
    <dbReference type="NCBI Taxonomy" id="54126"/>
    <lineage>
        <taxon>Eukaryota</taxon>
        <taxon>Metazoa</taxon>
        <taxon>Ecdysozoa</taxon>
        <taxon>Nematoda</taxon>
        <taxon>Chromadorea</taxon>
        <taxon>Rhabditida</taxon>
        <taxon>Rhabditina</taxon>
        <taxon>Diplogasteromorpha</taxon>
        <taxon>Diplogasteroidea</taxon>
        <taxon>Neodiplogasteridae</taxon>
        <taxon>Pristionchus</taxon>
    </lineage>
</organism>
<reference evidence="1" key="2">
    <citation type="submission" date="2022-06" db="UniProtKB">
        <authorList>
            <consortium name="EnsemblMetazoa"/>
        </authorList>
    </citation>
    <scope>IDENTIFICATION</scope>
    <source>
        <strain evidence="1">PS312</strain>
    </source>
</reference>
<accession>A0A2A6CKW5</accession>
<name>A0A2A6CKW5_PRIPA</name>
<sequence length="87" mass="9258">MANASGCMVIERFAKFPSKMKMSGGVHAIQFKTSRNVYLFGVGLSGASGSFTAKVRIMRCLQASAPAKNSKEDIAAEQIAPSVKEES</sequence>
<protein>
    <submittedName>
        <fullName evidence="1">PHR domain-containing protein</fullName>
    </submittedName>
</protein>
<keyword evidence="2" id="KW-1185">Reference proteome</keyword>
<dbReference type="Pfam" id="PF08005">
    <property type="entry name" value="PHR"/>
    <property type="match status" value="1"/>
</dbReference>
<evidence type="ECO:0000313" key="1">
    <source>
        <dbReference type="EnsemblMetazoa" id="PPA32314.1"/>
    </source>
</evidence>
<accession>A0A8R1YTC3</accession>
<evidence type="ECO:0000313" key="2">
    <source>
        <dbReference type="Proteomes" id="UP000005239"/>
    </source>
</evidence>
<gene>
    <name evidence="1" type="primary">WBGene00205175</name>
</gene>
<proteinExistence type="predicted"/>
<dbReference type="InterPro" id="IPR038648">
    <property type="entry name" value="PHR_sf"/>
</dbReference>
<reference evidence="2" key="1">
    <citation type="journal article" date="2008" name="Nat. Genet.">
        <title>The Pristionchus pacificus genome provides a unique perspective on nematode lifestyle and parasitism.</title>
        <authorList>
            <person name="Dieterich C."/>
            <person name="Clifton S.W."/>
            <person name="Schuster L.N."/>
            <person name="Chinwalla A."/>
            <person name="Delehaunty K."/>
            <person name="Dinkelacker I."/>
            <person name="Fulton L."/>
            <person name="Fulton R."/>
            <person name="Godfrey J."/>
            <person name="Minx P."/>
            <person name="Mitreva M."/>
            <person name="Roeseler W."/>
            <person name="Tian H."/>
            <person name="Witte H."/>
            <person name="Yang S.P."/>
            <person name="Wilson R.K."/>
            <person name="Sommer R.J."/>
        </authorList>
    </citation>
    <scope>NUCLEOTIDE SEQUENCE [LARGE SCALE GENOMIC DNA]</scope>
    <source>
        <strain evidence="2">PS312</strain>
    </source>
</reference>
<dbReference type="EnsemblMetazoa" id="PPA32314.1">
    <property type="protein sequence ID" value="PPA32314.1"/>
    <property type="gene ID" value="WBGene00205175"/>
</dbReference>
<dbReference type="Proteomes" id="UP000005239">
    <property type="component" value="Unassembled WGS sequence"/>
</dbReference>
<dbReference type="AlphaFoldDB" id="A0A2A6CKW5"/>
<dbReference type="Gene3D" id="2.60.120.820">
    <property type="entry name" value="PHR domain"/>
    <property type="match status" value="1"/>
</dbReference>
<dbReference type="InterPro" id="IPR012983">
    <property type="entry name" value="PHR"/>
</dbReference>